<accession>A0AAV8XHQ4</accession>
<proteinExistence type="predicted"/>
<feature type="region of interest" description="Disordered" evidence="1">
    <location>
        <begin position="297"/>
        <end position="410"/>
    </location>
</feature>
<organism evidence="2 3">
    <name type="scientific">Aromia moschata</name>
    <dbReference type="NCBI Taxonomy" id="1265417"/>
    <lineage>
        <taxon>Eukaryota</taxon>
        <taxon>Metazoa</taxon>
        <taxon>Ecdysozoa</taxon>
        <taxon>Arthropoda</taxon>
        <taxon>Hexapoda</taxon>
        <taxon>Insecta</taxon>
        <taxon>Pterygota</taxon>
        <taxon>Neoptera</taxon>
        <taxon>Endopterygota</taxon>
        <taxon>Coleoptera</taxon>
        <taxon>Polyphaga</taxon>
        <taxon>Cucujiformia</taxon>
        <taxon>Chrysomeloidea</taxon>
        <taxon>Cerambycidae</taxon>
        <taxon>Cerambycinae</taxon>
        <taxon>Callichromatini</taxon>
        <taxon>Aromia</taxon>
    </lineage>
</organism>
<name>A0AAV8XHQ4_9CUCU</name>
<dbReference type="Proteomes" id="UP001162162">
    <property type="component" value="Unassembled WGS sequence"/>
</dbReference>
<protein>
    <submittedName>
        <fullName evidence="2">Uncharacterized protein</fullName>
    </submittedName>
</protein>
<feature type="compositionally biased region" description="Basic and acidic residues" evidence="1">
    <location>
        <begin position="236"/>
        <end position="263"/>
    </location>
</feature>
<evidence type="ECO:0000313" key="2">
    <source>
        <dbReference type="EMBL" id="KAJ8938344.1"/>
    </source>
</evidence>
<feature type="compositionally biased region" description="Basic residues" evidence="1">
    <location>
        <begin position="186"/>
        <end position="203"/>
    </location>
</feature>
<evidence type="ECO:0000256" key="1">
    <source>
        <dbReference type="SAM" id="MobiDB-lite"/>
    </source>
</evidence>
<keyword evidence="3" id="KW-1185">Reference proteome</keyword>
<reference evidence="2" key="1">
    <citation type="journal article" date="2023" name="Insect Mol. Biol.">
        <title>Genome sequencing provides insights into the evolution of gene families encoding plant cell wall-degrading enzymes in longhorned beetles.</title>
        <authorList>
            <person name="Shin N.R."/>
            <person name="Okamura Y."/>
            <person name="Kirsch R."/>
            <person name="Pauchet Y."/>
        </authorList>
    </citation>
    <scope>NUCLEOTIDE SEQUENCE</scope>
    <source>
        <strain evidence="2">AMC_N1</strain>
    </source>
</reference>
<dbReference type="AlphaFoldDB" id="A0AAV8XHQ4"/>
<feature type="region of interest" description="Disordered" evidence="1">
    <location>
        <begin position="165"/>
        <end position="277"/>
    </location>
</feature>
<gene>
    <name evidence="2" type="ORF">NQ318_000136</name>
</gene>
<feature type="compositionally biased region" description="Low complexity" evidence="1">
    <location>
        <begin position="303"/>
        <end position="324"/>
    </location>
</feature>
<dbReference type="EMBL" id="JAPWTK010000564">
    <property type="protein sequence ID" value="KAJ8938344.1"/>
    <property type="molecule type" value="Genomic_DNA"/>
</dbReference>
<evidence type="ECO:0000313" key="3">
    <source>
        <dbReference type="Proteomes" id="UP001162162"/>
    </source>
</evidence>
<sequence>MLTKGHQNVDVMLIDLLTLRDPEENQNAAAPPQSDASGFSKDSASDCIVVSDGEDDDDGITNSQIFKFSAKIKEEQNSFVESIDPYSNIKQELEDLDYCDNFPNVVDLTSELHHCETTRELLSVLESPVPVVEEVKDKCASNSSNVSAVPKPNYVKPPIVEPHTYIKAKCNNPKTAKKTENTVKPNTKRKNTTRSPSPKKKHKTDNAAQLRSDKKSIDEKFRERNKGKKSPSRNNQIDKEHKKIIATERKKKLKEISTKDKNQSSDPNGKAKNSALKIKVSNSRGGFLLNDDLISTTTNGDDVSAPSTSKSSVKNSVVAKSAPKSKAKEVPAQNVLSKRHAQSYEIQDTTVSSNFSPESDGNTFQALNSSRPFEGILPNTSNQKLQPGARDTGSTSNGGRPPVHNGYNKNVANIDGEVSKIVHWPVKWLREQRNCDMSPPVNGDSEPLKMPTLYKNFQEYYDVVTPLILLELWQYVYQTLYNKDEESDDATPTTNAAIYFSVQLWPLTMVVTGCIGPNEDIYTS</sequence>
<feature type="region of interest" description="Disordered" evidence="1">
    <location>
        <begin position="23"/>
        <end position="43"/>
    </location>
</feature>
<feature type="compositionally biased region" description="Polar residues" evidence="1">
    <location>
        <begin position="344"/>
        <end position="371"/>
    </location>
</feature>
<comment type="caution">
    <text evidence="2">The sequence shown here is derived from an EMBL/GenBank/DDBJ whole genome shotgun (WGS) entry which is preliminary data.</text>
</comment>
<feature type="compositionally biased region" description="Basic and acidic residues" evidence="1">
    <location>
        <begin position="211"/>
        <end position="224"/>
    </location>
</feature>